<dbReference type="PANTHER" id="PTHR30632:SF17">
    <property type="entry name" value="MOLYBDATE-BINDING PROTEIN MODA"/>
    <property type="match status" value="1"/>
</dbReference>
<evidence type="ECO:0000256" key="5">
    <source>
        <dbReference type="ARBA" id="ARBA00062515"/>
    </source>
</evidence>
<dbReference type="RefSeq" id="WP_069459033.1">
    <property type="nucleotide sequence ID" value="NZ_LYBW01000058.1"/>
</dbReference>
<comment type="similarity">
    <text evidence="1">Belongs to the bacterial solute-binding protein ModA family.</text>
</comment>
<dbReference type="Proteomes" id="UP000094342">
    <property type="component" value="Unassembled WGS sequence"/>
</dbReference>
<dbReference type="PROSITE" id="PS51318">
    <property type="entry name" value="TAT"/>
    <property type="match status" value="1"/>
</dbReference>
<dbReference type="Gene3D" id="3.40.190.10">
    <property type="entry name" value="Periplasmic binding protein-like II"/>
    <property type="match status" value="2"/>
</dbReference>
<dbReference type="STRING" id="1752398.A8M32_14055"/>
<gene>
    <name evidence="7" type="ORF">A8M32_14055</name>
</gene>
<dbReference type="InterPro" id="IPR005950">
    <property type="entry name" value="ModA"/>
</dbReference>
<feature type="binding site" evidence="6">
    <location>
        <position position="40"/>
    </location>
    <ligand>
        <name>molybdate</name>
        <dbReference type="ChEBI" id="CHEBI:36264"/>
    </ligand>
</feature>
<reference evidence="8" key="1">
    <citation type="submission" date="2016-05" db="EMBL/GenBank/DDBJ databases">
        <authorList>
            <person name="Li Y."/>
        </authorList>
    </citation>
    <scope>NUCLEOTIDE SEQUENCE [LARGE SCALE GENOMIC DNA]</scope>
    <source>
        <strain evidence="8">YIC4027</strain>
    </source>
</reference>
<comment type="caution">
    <text evidence="7">The sequence shown here is derived from an EMBL/GenBank/DDBJ whole genome shotgun (WGS) entry which is preliminary data.</text>
</comment>
<dbReference type="InterPro" id="IPR050682">
    <property type="entry name" value="ModA/WtpA"/>
</dbReference>
<feature type="binding site" evidence="6">
    <location>
        <position position="152"/>
    </location>
    <ligand>
        <name>molybdate</name>
        <dbReference type="ChEBI" id="CHEBI:36264"/>
    </ligand>
</feature>
<evidence type="ECO:0000256" key="4">
    <source>
        <dbReference type="ARBA" id="ARBA00022729"/>
    </source>
</evidence>
<dbReference type="GO" id="GO:0030973">
    <property type="term" value="F:molybdate ion binding"/>
    <property type="evidence" value="ECO:0007669"/>
    <property type="project" value="TreeGrafter"/>
</dbReference>
<name>A0A1E3V9X9_9HYPH</name>
<dbReference type="GO" id="GO:0015689">
    <property type="term" value="P:molybdate ion transport"/>
    <property type="evidence" value="ECO:0007669"/>
    <property type="project" value="InterPro"/>
</dbReference>
<dbReference type="PANTHER" id="PTHR30632">
    <property type="entry name" value="MOLYBDATE-BINDING PERIPLASMIC PROTEIN"/>
    <property type="match status" value="1"/>
</dbReference>
<dbReference type="OrthoDB" id="9785015at2"/>
<comment type="subunit">
    <text evidence="5">The complex is composed of two ATP-binding proteins (ModC), two transmembrane proteins (ModB) and a solute-binding protein (ModA).</text>
</comment>
<dbReference type="GO" id="GO:1901359">
    <property type="term" value="F:tungstate binding"/>
    <property type="evidence" value="ECO:0007669"/>
    <property type="project" value="UniProtKB-ARBA"/>
</dbReference>
<evidence type="ECO:0000313" key="7">
    <source>
        <dbReference type="EMBL" id="ODR90452.1"/>
    </source>
</evidence>
<dbReference type="AlphaFoldDB" id="A0A1E3V9X9"/>
<dbReference type="SUPFAM" id="SSF53850">
    <property type="entry name" value="Periplasmic binding protein-like II"/>
    <property type="match status" value="1"/>
</dbReference>
<sequence>MMGRRDWLTRLALALGLVLSGAGFTPVSAAERVTIFAAASLKSALDAVNAEWKRLTEGDVTASYAASSALAKQIEQGAPADIFISADLAWMDYLAEKNLIKADSRSNLLGNRLVLVSANADAGPVDIKAGLDLAGLLGNGRLTMGAVDSVPAGKYGKAALENLGLWPMVSDRVAGSESVRAALLLVSRGEAPYGIVYQTDAAADPGVKMVGTFPEDSHPPIIYPIAITADSASPDAAAYLDFVRSPEAAPFFQAQGFTVLE</sequence>
<organism evidence="7 8">
    <name type="scientific">Sinorhizobium alkalisoli</name>
    <dbReference type="NCBI Taxonomy" id="1752398"/>
    <lineage>
        <taxon>Bacteria</taxon>
        <taxon>Pseudomonadati</taxon>
        <taxon>Pseudomonadota</taxon>
        <taxon>Alphaproteobacteria</taxon>
        <taxon>Hyphomicrobiales</taxon>
        <taxon>Rhizobiaceae</taxon>
        <taxon>Sinorhizobium/Ensifer group</taxon>
        <taxon>Sinorhizobium</taxon>
    </lineage>
</organism>
<dbReference type="GO" id="GO:0030288">
    <property type="term" value="C:outer membrane-bounded periplasmic space"/>
    <property type="evidence" value="ECO:0007669"/>
    <property type="project" value="TreeGrafter"/>
</dbReference>
<feature type="binding site" evidence="6">
    <location>
        <position position="179"/>
    </location>
    <ligand>
        <name>molybdate</name>
        <dbReference type="ChEBI" id="CHEBI:36264"/>
    </ligand>
</feature>
<dbReference type="Pfam" id="PF13531">
    <property type="entry name" value="SBP_bac_11"/>
    <property type="match status" value="1"/>
</dbReference>
<dbReference type="InterPro" id="IPR006311">
    <property type="entry name" value="TAT_signal"/>
</dbReference>
<dbReference type="PIRSF" id="PIRSF004846">
    <property type="entry name" value="ModA"/>
    <property type="match status" value="1"/>
</dbReference>
<protein>
    <submittedName>
        <fullName evidence="7">Molybdate ABC transporter substrate-binding protein</fullName>
    </submittedName>
</protein>
<keyword evidence="8" id="KW-1185">Reference proteome</keyword>
<evidence type="ECO:0000256" key="3">
    <source>
        <dbReference type="ARBA" id="ARBA00022723"/>
    </source>
</evidence>
<evidence type="ECO:0000256" key="6">
    <source>
        <dbReference type="PIRSR" id="PIRSR004846-1"/>
    </source>
</evidence>
<evidence type="ECO:0000256" key="1">
    <source>
        <dbReference type="ARBA" id="ARBA00009175"/>
    </source>
</evidence>
<evidence type="ECO:0000313" key="8">
    <source>
        <dbReference type="Proteomes" id="UP000094342"/>
    </source>
</evidence>
<dbReference type="NCBIfam" id="NF007958">
    <property type="entry name" value="PRK10677.1"/>
    <property type="match status" value="1"/>
</dbReference>
<feature type="binding site" evidence="6">
    <location>
        <position position="67"/>
    </location>
    <ligand>
        <name>molybdate</name>
        <dbReference type="ChEBI" id="CHEBI:36264"/>
    </ligand>
</feature>
<keyword evidence="2 6" id="KW-0500">Molybdenum</keyword>
<keyword evidence="4" id="KW-0732">Signal</keyword>
<evidence type="ECO:0000256" key="2">
    <source>
        <dbReference type="ARBA" id="ARBA00022505"/>
    </source>
</evidence>
<accession>A0A1E3V9X9</accession>
<dbReference type="NCBIfam" id="TIGR01256">
    <property type="entry name" value="modA"/>
    <property type="match status" value="1"/>
</dbReference>
<feature type="binding site" evidence="6">
    <location>
        <position position="197"/>
    </location>
    <ligand>
        <name>molybdate</name>
        <dbReference type="ChEBI" id="CHEBI:36264"/>
    </ligand>
</feature>
<dbReference type="GO" id="GO:0046872">
    <property type="term" value="F:metal ion binding"/>
    <property type="evidence" value="ECO:0007669"/>
    <property type="project" value="UniProtKB-KW"/>
</dbReference>
<dbReference type="EMBL" id="LYBW01000058">
    <property type="protein sequence ID" value="ODR90452.1"/>
    <property type="molecule type" value="Genomic_DNA"/>
</dbReference>
<proteinExistence type="inferred from homology"/>
<dbReference type="FunFam" id="3.40.190.10:FF:000035">
    <property type="entry name" value="Molybdate ABC transporter substrate-binding protein"/>
    <property type="match status" value="1"/>
</dbReference>
<keyword evidence="3 6" id="KW-0479">Metal-binding</keyword>